<comment type="caution">
    <text evidence="3">The sequence shown here is derived from an EMBL/GenBank/DDBJ whole genome shotgun (WGS) entry which is preliminary data.</text>
</comment>
<evidence type="ECO:0000313" key="3">
    <source>
        <dbReference type="EMBL" id="KAK1681276.1"/>
    </source>
</evidence>
<dbReference type="Proteomes" id="UP001231189">
    <property type="component" value="Unassembled WGS sequence"/>
</dbReference>
<keyword evidence="2" id="KW-0812">Transmembrane</keyword>
<keyword evidence="4" id="KW-1185">Reference proteome</keyword>
<feature type="region of interest" description="Disordered" evidence="1">
    <location>
        <begin position="124"/>
        <end position="145"/>
    </location>
</feature>
<evidence type="ECO:0000256" key="2">
    <source>
        <dbReference type="SAM" id="Phobius"/>
    </source>
</evidence>
<feature type="compositionally biased region" description="Acidic residues" evidence="1">
    <location>
        <begin position="27"/>
        <end position="39"/>
    </location>
</feature>
<organism evidence="3 4">
    <name type="scientific">Lolium multiflorum</name>
    <name type="common">Italian ryegrass</name>
    <name type="synonym">Lolium perenne subsp. multiflorum</name>
    <dbReference type="NCBI Taxonomy" id="4521"/>
    <lineage>
        <taxon>Eukaryota</taxon>
        <taxon>Viridiplantae</taxon>
        <taxon>Streptophyta</taxon>
        <taxon>Embryophyta</taxon>
        <taxon>Tracheophyta</taxon>
        <taxon>Spermatophyta</taxon>
        <taxon>Magnoliopsida</taxon>
        <taxon>Liliopsida</taxon>
        <taxon>Poales</taxon>
        <taxon>Poaceae</taxon>
        <taxon>BOP clade</taxon>
        <taxon>Pooideae</taxon>
        <taxon>Poodae</taxon>
        <taxon>Poeae</taxon>
        <taxon>Poeae Chloroplast Group 2 (Poeae type)</taxon>
        <taxon>Loliodinae</taxon>
        <taxon>Loliinae</taxon>
        <taxon>Lolium</taxon>
    </lineage>
</organism>
<reference evidence="3" key="1">
    <citation type="submission" date="2023-07" db="EMBL/GenBank/DDBJ databases">
        <title>A chromosome-level genome assembly of Lolium multiflorum.</title>
        <authorList>
            <person name="Chen Y."/>
            <person name="Copetti D."/>
            <person name="Kolliker R."/>
            <person name="Studer B."/>
        </authorList>
    </citation>
    <scope>NUCLEOTIDE SEQUENCE</scope>
    <source>
        <strain evidence="3">02402/16</strain>
        <tissue evidence="3">Leaf</tissue>
    </source>
</reference>
<evidence type="ECO:0000313" key="4">
    <source>
        <dbReference type="Proteomes" id="UP001231189"/>
    </source>
</evidence>
<proteinExistence type="predicted"/>
<gene>
    <name evidence="3" type="ORF">QYE76_042124</name>
</gene>
<feature type="region of interest" description="Disordered" evidence="1">
    <location>
        <begin position="1"/>
        <end position="40"/>
    </location>
</feature>
<protein>
    <submittedName>
        <fullName evidence="3">Uncharacterized protein</fullName>
    </submittedName>
</protein>
<sequence length="187" mass="21036">MVSNNKGKRLSDEDIQDPEWKEVDESVKEEDEEEVEEDSCAYPRATIASIEVVENPFSAKRSARSTGGRTREQKERRRAAMAHLIGRHGPARPRRLVRRGPHSPLCLLSFAYFFVPKPKLQRIAANSHSSQNTREKRALRQNPPGKFLPEGEIDAIVTVIELDIISITIVIIFIIITAISTLPSSPL</sequence>
<accession>A0AAD8TF22</accession>
<feature type="transmembrane region" description="Helical" evidence="2">
    <location>
        <begin position="155"/>
        <end position="179"/>
    </location>
</feature>
<dbReference type="EMBL" id="JAUUTY010000002">
    <property type="protein sequence ID" value="KAK1681276.1"/>
    <property type="molecule type" value="Genomic_DNA"/>
</dbReference>
<name>A0AAD8TF22_LOLMU</name>
<evidence type="ECO:0000256" key="1">
    <source>
        <dbReference type="SAM" id="MobiDB-lite"/>
    </source>
</evidence>
<keyword evidence="2" id="KW-0472">Membrane</keyword>
<dbReference type="AlphaFoldDB" id="A0AAD8TF22"/>
<keyword evidence="2" id="KW-1133">Transmembrane helix</keyword>